<name>A0A382QIN3_9ZZZZ</name>
<feature type="transmembrane region" description="Helical" evidence="5">
    <location>
        <begin position="62"/>
        <end position="81"/>
    </location>
</feature>
<dbReference type="GO" id="GO:0016020">
    <property type="term" value="C:membrane"/>
    <property type="evidence" value="ECO:0007669"/>
    <property type="project" value="UniProtKB-SubCell"/>
</dbReference>
<reference evidence="7" key="1">
    <citation type="submission" date="2018-05" db="EMBL/GenBank/DDBJ databases">
        <authorList>
            <person name="Lanie J.A."/>
            <person name="Ng W.-L."/>
            <person name="Kazmierczak K.M."/>
            <person name="Andrzejewski T.M."/>
            <person name="Davidsen T.M."/>
            <person name="Wayne K.J."/>
            <person name="Tettelin H."/>
            <person name="Glass J.I."/>
            <person name="Rusch D."/>
            <person name="Podicherti R."/>
            <person name="Tsui H.-C.T."/>
            <person name="Winkler M.E."/>
        </authorList>
    </citation>
    <scope>NUCLEOTIDE SEQUENCE</scope>
</reference>
<keyword evidence="2 5" id="KW-0812">Transmembrane</keyword>
<feature type="domain" description="Ion transport" evidence="6">
    <location>
        <begin position="31"/>
        <end position="110"/>
    </location>
</feature>
<comment type="subcellular location">
    <subcellularLocation>
        <location evidence="1">Membrane</location>
        <topology evidence="1">Multi-pass membrane protein</topology>
    </subcellularLocation>
</comment>
<dbReference type="AlphaFoldDB" id="A0A382QIN3"/>
<proteinExistence type="predicted"/>
<dbReference type="Gene3D" id="1.20.120.350">
    <property type="entry name" value="Voltage-gated potassium channels. Chain C"/>
    <property type="match status" value="1"/>
</dbReference>
<dbReference type="InterPro" id="IPR027359">
    <property type="entry name" value="Volt_channel_dom_sf"/>
</dbReference>
<evidence type="ECO:0000256" key="5">
    <source>
        <dbReference type="SAM" id="Phobius"/>
    </source>
</evidence>
<protein>
    <recommendedName>
        <fullName evidence="6">Ion transport domain-containing protein</fullName>
    </recommendedName>
</protein>
<keyword evidence="4 5" id="KW-0472">Membrane</keyword>
<evidence type="ECO:0000256" key="1">
    <source>
        <dbReference type="ARBA" id="ARBA00004141"/>
    </source>
</evidence>
<feature type="transmembrane region" description="Helical" evidence="5">
    <location>
        <begin position="32"/>
        <end position="50"/>
    </location>
</feature>
<dbReference type="EMBL" id="UINC01114072">
    <property type="protein sequence ID" value="SVC84121.1"/>
    <property type="molecule type" value="Genomic_DNA"/>
</dbReference>
<evidence type="ECO:0000313" key="7">
    <source>
        <dbReference type="EMBL" id="SVC84121.1"/>
    </source>
</evidence>
<dbReference type="Pfam" id="PF00520">
    <property type="entry name" value="Ion_trans"/>
    <property type="match status" value="1"/>
</dbReference>
<evidence type="ECO:0000256" key="2">
    <source>
        <dbReference type="ARBA" id="ARBA00022692"/>
    </source>
</evidence>
<evidence type="ECO:0000256" key="4">
    <source>
        <dbReference type="ARBA" id="ARBA00023136"/>
    </source>
</evidence>
<dbReference type="GO" id="GO:0005216">
    <property type="term" value="F:monoatomic ion channel activity"/>
    <property type="evidence" value="ECO:0007669"/>
    <property type="project" value="InterPro"/>
</dbReference>
<dbReference type="InterPro" id="IPR005821">
    <property type="entry name" value="Ion_trans_dom"/>
</dbReference>
<dbReference type="SUPFAM" id="SSF81324">
    <property type="entry name" value="Voltage-gated potassium channels"/>
    <property type="match status" value="1"/>
</dbReference>
<gene>
    <name evidence="7" type="ORF">METZ01_LOCUS336975</name>
</gene>
<accession>A0A382QIN3</accession>
<organism evidence="7">
    <name type="scientific">marine metagenome</name>
    <dbReference type="NCBI Taxonomy" id="408172"/>
    <lineage>
        <taxon>unclassified sequences</taxon>
        <taxon>metagenomes</taxon>
        <taxon>ecological metagenomes</taxon>
    </lineage>
</organism>
<evidence type="ECO:0000259" key="6">
    <source>
        <dbReference type="Pfam" id="PF00520"/>
    </source>
</evidence>
<sequence length="140" mass="15990">MSENQPKTPQVAPWRNTRHEIIFEADTKAGKTFDIVLIVSIFLSIIAVMLDSVEWFNSGYASPIHLAEWCFTILFTIEYILRLISGRQPLRYTLSFFGILDLLATTPMPCTANTAAAPSERSRRVDDTFFRTYSIMAQVY</sequence>
<keyword evidence="3 5" id="KW-1133">Transmembrane helix</keyword>
<evidence type="ECO:0000256" key="3">
    <source>
        <dbReference type="ARBA" id="ARBA00022989"/>
    </source>
</evidence>